<dbReference type="PANTHER" id="PTHR35337">
    <property type="entry name" value="SLR1478 PROTEIN"/>
    <property type="match status" value="1"/>
</dbReference>
<dbReference type="OrthoDB" id="7699993at2"/>
<feature type="transmembrane region" description="Helical" evidence="1">
    <location>
        <begin position="208"/>
        <end position="226"/>
    </location>
</feature>
<dbReference type="AlphaFoldDB" id="A0A2P7RJE5"/>
<gene>
    <name evidence="2" type="ORF">C7I84_28575</name>
</gene>
<proteinExistence type="predicted"/>
<dbReference type="EMBL" id="PXYK01000051">
    <property type="protein sequence ID" value="PSJ50317.1"/>
    <property type="molecule type" value="Genomic_DNA"/>
</dbReference>
<evidence type="ECO:0000313" key="2">
    <source>
        <dbReference type="EMBL" id="PSJ50317.1"/>
    </source>
</evidence>
<feature type="transmembrane region" description="Helical" evidence="1">
    <location>
        <begin position="120"/>
        <end position="138"/>
    </location>
</feature>
<evidence type="ECO:0000313" key="3">
    <source>
        <dbReference type="Proteomes" id="UP000241229"/>
    </source>
</evidence>
<dbReference type="PANTHER" id="PTHR35337:SF1">
    <property type="entry name" value="SLR1478 PROTEIN"/>
    <property type="match status" value="1"/>
</dbReference>
<feature type="transmembrane region" description="Helical" evidence="1">
    <location>
        <begin position="281"/>
        <end position="299"/>
    </location>
</feature>
<keyword evidence="1" id="KW-0812">Transmembrane</keyword>
<dbReference type="InterPro" id="IPR002798">
    <property type="entry name" value="SpoIIM-like"/>
</dbReference>
<evidence type="ECO:0000256" key="1">
    <source>
        <dbReference type="SAM" id="Phobius"/>
    </source>
</evidence>
<evidence type="ECO:0008006" key="4">
    <source>
        <dbReference type="Google" id="ProtNLM"/>
    </source>
</evidence>
<comment type="caution">
    <text evidence="2">The sequence shown here is derived from an EMBL/GenBank/DDBJ whole genome shotgun (WGS) entry which is preliminary data.</text>
</comment>
<dbReference type="Pfam" id="PF01944">
    <property type="entry name" value="SpoIIM"/>
    <property type="match status" value="1"/>
</dbReference>
<feature type="transmembrane region" description="Helical" evidence="1">
    <location>
        <begin position="181"/>
        <end position="201"/>
    </location>
</feature>
<dbReference type="RefSeq" id="WP_106775605.1">
    <property type="nucleotide sequence ID" value="NZ_PXYK01000051.1"/>
</dbReference>
<feature type="transmembrane region" description="Helical" evidence="1">
    <location>
        <begin position="311"/>
        <end position="330"/>
    </location>
</feature>
<reference evidence="2 3" key="1">
    <citation type="submission" date="2018-03" db="EMBL/GenBank/DDBJ databases">
        <title>The draft genome of Mesorhizobium sp. 6GN-30.</title>
        <authorList>
            <person name="Liu L."/>
            <person name="Li L."/>
            <person name="Wang T."/>
            <person name="Zhang X."/>
            <person name="Liang L."/>
        </authorList>
    </citation>
    <scope>NUCLEOTIDE SEQUENCE [LARGE SCALE GENOMIC DNA]</scope>
    <source>
        <strain evidence="2 3">6GN30</strain>
    </source>
</reference>
<sequence length="340" mass="36836">MSARVPADGVRQSLASFRSEREKDWKAFDELITRAEKRSPKALTDEELLSLPVLYRSTLSALSVARATSLDNALVAYLESLCLRGYFYLYGARRGLIERIADFFVHDWPGAIRDLWRETLVSVALMLAGFIAGFRLVASDKSWYDAIIPAELAGGRGPDATVEWLRMGLYDGGGDGYLSTFAAYLFTHNVQVSILAFALGFMLAVPTVLLILMNGCIIGAMSYVFWSKGLGYEFGGWLFIHGSTELFAICIAGAAGMRIGTRVAFPGALSRMKAAAKAGRVAASAMVGVAIMLLAAGLLEGFGRQLITSDGLRYAIGGGFLALWLAYFYLVRADDPDGKA</sequence>
<name>A0A2P7RJE5_9HYPH</name>
<accession>A0A2P7RJE5</accession>
<keyword evidence="1" id="KW-0472">Membrane</keyword>
<protein>
    <recommendedName>
        <fullName evidence="4">Stage II sporulation protein M</fullName>
    </recommendedName>
</protein>
<feature type="transmembrane region" description="Helical" evidence="1">
    <location>
        <begin position="238"/>
        <end position="260"/>
    </location>
</feature>
<organism evidence="2 3">
    <name type="scientific">Kumtagia ephedrae</name>
    <dbReference type="NCBI Taxonomy" id="2116701"/>
    <lineage>
        <taxon>Bacteria</taxon>
        <taxon>Pseudomonadati</taxon>
        <taxon>Pseudomonadota</taxon>
        <taxon>Alphaproteobacteria</taxon>
        <taxon>Hyphomicrobiales</taxon>
        <taxon>Phyllobacteriaceae</taxon>
        <taxon>Kumtagia</taxon>
    </lineage>
</organism>
<keyword evidence="1" id="KW-1133">Transmembrane helix</keyword>
<keyword evidence="3" id="KW-1185">Reference proteome</keyword>
<dbReference type="Proteomes" id="UP000241229">
    <property type="component" value="Unassembled WGS sequence"/>
</dbReference>